<organism evidence="1">
    <name type="scientific">Bartonella schoenbuchensis (strain DSM 13525 / NCTC 13165 / R1)</name>
    <dbReference type="NCBI Taxonomy" id="687861"/>
    <lineage>
        <taxon>Bacteria</taxon>
        <taxon>Pseudomonadati</taxon>
        <taxon>Pseudomonadota</taxon>
        <taxon>Alphaproteobacteria</taxon>
        <taxon>Hyphomicrobiales</taxon>
        <taxon>Bartonellaceae</taxon>
        <taxon>Bartonella</taxon>
    </lineage>
</organism>
<dbReference type="EMBL" id="FN645509">
    <property type="protein sequence ID" value="CBI82628.1"/>
    <property type="molecule type" value="Genomic_DNA"/>
</dbReference>
<accession>E6Z0J0</accession>
<reference evidence="1" key="1">
    <citation type="journal article" date="2011" name="PLoS Genet.">
        <title>Parallel evolution of a type IV secretion system in radiating lineages of the host-restricted bacterial pathogen Bartonella.</title>
        <authorList>
            <person name="Engel P."/>
            <person name="Salzburger W."/>
            <person name="Liesch M."/>
            <person name="Chang C.C."/>
            <person name="Maruyama S."/>
            <person name="Lanz C."/>
            <person name="Calteau A."/>
            <person name="Lajus A."/>
            <person name="Medigue C."/>
            <person name="Schuster S.C."/>
            <person name="Dehio C."/>
        </authorList>
    </citation>
    <scope>NUCLEOTIDE SEQUENCE</scope>
    <source>
        <strain evidence="1">R1</strain>
    </source>
</reference>
<evidence type="ECO:0000313" key="1">
    <source>
        <dbReference type="EMBL" id="CBI82628.1"/>
    </source>
</evidence>
<sequence length="39" mass="4193">MPLTLKECARLACVKPAASVRSEPGSNSQVENLIGFFDL</sequence>
<gene>
    <name evidence="1" type="ORF">B11C_40485</name>
</gene>
<dbReference type="AlphaFoldDB" id="E6Z0J0"/>
<proteinExistence type="predicted"/>
<protein>
    <submittedName>
        <fullName evidence="1">Uncharacterized protein</fullName>
    </submittedName>
</protein>
<name>E6Z0J0_BARSR</name>